<dbReference type="RefSeq" id="XP_002506381.1">
    <property type="nucleotide sequence ID" value="XM_002506335.1"/>
</dbReference>
<gene>
    <name evidence="2" type="ORF">MICPUN_64493</name>
</gene>
<dbReference type="Proteomes" id="UP000002009">
    <property type="component" value="Chromosome 15"/>
</dbReference>
<dbReference type="PANTHER" id="PTHR32026">
    <property type="entry name" value="METHYLTRANSFERASE-LIKE PROTEIN 24"/>
    <property type="match status" value="1"/>
</dbReference>
<evidence type="ECO:0000313" key="3">
    <source>
        <dbReference type="Proteomes" id="UP000002009"/>
    </source>
</evidence>
<dbReference type="KEGG" id="mis:MICPUN_64493"/>
<dbReference type="InterPro" id="IPR026913">
    <property type="entry name" value="METTL24"/>
</dbReference>
<sequence length="367" mass="40303">MIALLARVAVILCVATPRAAATETWEQRLRRESIKVDGDEVTTMSVEALQAHIARHALDQEPREMSGPWVDDPAANDEDAKMMLDVDDAATTTSSRGPAPVPASRCAPPGANQLVKRGWQYNAWKYYPAPIDVATAPVYYSVGVGRDLTFDAALLRAHPNLEAHAFDNTPVASQFVKALGRAGGVPTRWRWHELLLSSRDLREIEVALPKGRSDSFTPASTDGVYHDLGGKGGQTRRVIGVNERADGRAKKLPARPLWRVMETLSHAYVDVLKVDVEGAEFDVVDAWEAYYGDRGPPACQLLFEWHERFYPNGGGHASADKKSQTTSGRGLREGAEAALSRMGFKKVDCDGSECVYWNCNRCPSLEN</sequence>
<dbReference type="AlphaFoldDB" id="C1EI90"/>
<dbReference type="eggNOG" id="ENOG502T1UJ">
    <property type="taxonomic scope" value="Eukaryota"/>
</dbReference>
<dbReference type="OrthoDB" id="2011676at2759"/>
<feature type="chain" id="PRO_5002906972" description="Methyltransferase FkbM domain-containing protein" evidence="1">
    <location>
        <begin position="22"/>
        <end position="367"/>
    </location>
</feature>
<dbReference type="PANTHER" id="PTHR32026:SF27">
    <property type="entry name" value="METHYLTRANSFERASE FKBM DOMAIN-CONTAINING PROTEIN-RELATED"/>
    <property type="match status" value="1"/>
</dbReference>
<organism evidence="2 3">
    <name type="scientific">Micromonas commoda (strain RCC299 / NOUM17 / CCMP2709)</name>
    <name type="common">Picoplanktonic green alga</name>
    <dbReference type="NCBI Taxonomy" id="296587"/>
    <lineage>
        <taxon>Eukaryota</taxon>
        <taxon>Viridiplantae</taxon>
        <taxon>Chlorophyta</taxon>
        <taxon>Mamiellophyceae</taxon>
        <taxon>Mamiellales</taxon>
        <taxon>Mamiellaceae</taxon>
        <taxon>Micromonas</taxon>
    </lineage>
</organism>
<accession>C1EI90</accession>
<dbReference type="InterPro" id="IPR029063">
    <property type="entry name" value="SAM-dependent_MTases_sf"/>
</dbReference>
<proteinExistence type="predicted"/>
<dbReference type="EMBL" id="CP001333">
    <property type="protein sequence ID" value="ACO67639.1"/>
    <property type="molecule type" value="Genomic_DNA"/>
</dbReference>
<evidence type="ECO:0000313" key="2">
    <source>
        <dbReference type="EMBL" id="ACO67639.1"/>
    </source>
</evidence>
<reference evidence="2 3" key="1">
    <citation type="journal article" date="2009" name="Science">
        <title>Green evolution and dynamic adaptations revealed by genomes of the marine picoeukaryotes Micromonas.</title>
        <authorList>
            <person name="Worden A.Z."/>
            <person name="Lee J.H."/>
            <person name="Mock T."/>
            <person name="Rouze P."/>
            <person name="Simmons M.P."/>
            <person name="Aerts A.L."/>
            <person name="Allen A.E."/>
            <person name="Cuvelier M.L."/>
            <person name="Derelle E."/>
            <person name="Everett M.V."/>
            <person name="Foulon E."/>
            <person name="Grimwood J."/>
            <person name="Gundlach H."/>
            <person name="Henrissat B."/>
            <person name="Napoli C."/>
            <person name="McDonald S.M."/>
            <person name="Parker M.S."/>
            <person name="Rombauts S."/>
            <person name="Salamov A."/>
            <person name="Von Dassow P."/>
            <person name="Badger J.H."/>
            <person name="Coutinho P.M."/>
            <person name="Demir E."/>
            <person name="Dubchak I."/>
            <person name="Gentemann C."/>
            <person name="Eikrem W."/>
            <person name="Gready J.E."/>
            <person name="John U."/>
            <person name="Lanier W."/>
            <person name="Lindquist E.A."/>
            <person name="Lucas S."/>
            <person name="Mayer K.F."/>
            <person name="Moreau H."/>
            <person name="Not F."/>
            <person name="Otillar R."/>
            <person name="Panaud O."/>
            <person name="Pangilinan J."/>
            <person name="Paulsen I."/>
            <person name="Piegu B."/>
            <person name="Poliakov A."/>
            <person name="Robbens S."/>
            <person name="Schmutz J."/>
            <person name="Toulza E."/>
            <person name="Wyss T."/>
            <person name="Zelensky A."/>
            <person name="Zhou K."/>
            <person name="Armbrust E.V."/>
            <person name="Bhattacharya D."/>
            <person name="Goodenough U.W."/>
            <person name="Van de Peer Y."/>
            <person name="Grigoriev I.V."/>
        </authorList>
    </citation>
    <scope>NUCLEOTIDE SEQUENCE [LARGE SCALE GENOMIC DNA]</scope>
    <source>
        <strain evidence="3">RCC299 / NOUM17</strain>
    </source>
</reference>
<feature type="signal peptide" evidence="1">
    <location>
        <begin position="1"/>
        <end position="21"/>
    </location>
</feature>
<dbReference type="Gene3D" id="3.40.50.150">
    <property type="entry name" value="Vaccinia Virus protein VP39"/>
    <property type="match status" value="1"/>
</dbReference>
<dbReference type="GeneID" id="8249492"/>
<name>C1EI90_MICCC</name>
<evidence type="ECO:0008006" key="4">
    <source>
        <dbReference type="Google" id="ProtNLM"/>
    </source>
</evidence>
<keyword evidence="1" id="KW-0732">Signal</keyword>
<keyword evidence="3" id="KW-1185">Reference proteome</keyword>
<dbReference type="InParanoid" id="C1EI90"/>
<protein>
    <recommendedName>
        <fullName evidence="4">Methyltransferase FkbM domain-containing protein</fullName>
    </recommendedName>
</protein>
<evidence type="ECO:0000256" key="1">
    <source>
        <dbReference type="SAM" id="SignalP"/>
    </source>
</evidence>